<dbReference type="Proteomes" id="UP000039324">
    <property type="component" value="Unassembled WGS sequence"/>
</dbReference>
<proteinExistence type="predicted"/>
<keyword evidence="1" id="KW-0343">GTPase activation</keyword>
<dbReference type="PROSITE" id="PS50238">
    <property type="entry name" value="RHOGAP"/>
    <property type="match status" value="1"/>
</dbReference>
<geneLocation type="mitochondrion" evidence="4"/>
<reference evidence="3 5" key="1">
    <citation type="submission" date="2015-02" db="EMBL/GenBank/DDBJ databases">
        <authorList>
            <person name="Chooi Y.-H."/>
        </authorList>
    </citation>
    <scope>NUCLEOTIDE SEQUENCE [LARGE SCALE GENOMIC DNA]</scope>
    <source>
        <strain evidence="3">E3</strain>
    </source>
</reference>
<protein>
    <recommendedName>
        <fullName evidence="2">Rho-GAP domain-containing protein</fullName>
    </recommendedName>
</protein>
<dbReference type="Proteomes" id="UP000290189">
    <property type="component" value="Unassembled WGS sequence"/>
</dbReference>
<dbReference type="SMART" id="SM00368">
    <property type="entry name" value="LRR_RI"/>
    <property type="match status" value="5"/>
</dbReference>
<evidence type="ECO:0000313" key="5">
    <source>
        <dbReference type="Proteomes" id="UP000039324"/>
    </source>
</evidence>
<evidence type="ECO:0000313" key="6">
    <source>
        <dbReference type="Proteomes" id="UP000290189"/>
    </source>
</evidence>
<evidence type="ECO:0000256" key="1">
    <source>
        <dbReference type="ARBA" id="ARBA00022468"/>
    </source>
</evidence>
<dbReference type="EMBL" id="OVEO01000012">
    <property type="protein sequence ID" value="SPQ99627.1"/>
    <property type="molecule type" value="Genomic_DNA"/>
</dbReference>
<dbReference type="InterPro" id="IPR032675">
    <property type="entry name" value="LRR_dom_sf"/>
</dbReference>
<sequence length="1047" mass="114099">MMVAPNSTRRPDLTGEDAALAAKVLMSYTKRRGRPTRVESAMHSLRFSARVAIRLGTITHANLCNVSSKDMQNNSLVLVNDMRIMLASAKDALSLVNLMSIEVESDAQYGYRAVLCFRFLEETTSLFQPETVNMPRQFVMVAGAPNVMEKFVSAVHCAASIYRPQCKVKCIAPDFWQLETTRFTERERVEAIHIVACELLQTPANESFLTLMRNGFPRLVDGLETLDLVECLGGATAAWTLDAKEYEHRLLAVLYALSHSAGSLFRAVYASRVALSDTQVAAISKIAHPALIESLELNECGIDASSFGHILYTFAGCTSSILRTLILTDNPIGDKDMSTMLDVISQSHKRLETLKIGQTGCGTRSAVALAAMLTSVPLRRLDISGITLSRTTADDMAKGLRKSLSLRQVSFSLGVDHAHVLLEALAHEDRSLVDALESIVLVGTNVNAKGIEAIASILKRTSTMRYLVLQKSALSSDKVFKLLSALHTNPNRFPLLIDFSANGLKDGFATSLQKVIGDTTQAGGLMNIEGLYLGHNGLSGSSMRKTCEVLERLPKLRFVSFDGAEPSFSISSREKDGQAVARFVRHSPLLTCISLRGCLGDRGVTAFCNELAQAQEGESGLVTLDVASSSMGIKAFTALGKLINSPAGCTLNNLFLDRNNASLECLAALRDAVRQSTTICALIMRVDSSNLREKLQGKNVDVLHEILHDLQTFTVANQNRLMERKQHVPTPPHLCLRSVIALKDFDLARSFIAMPEPTEEAPICDRQSVFGVDLYRIDSSIPAGYSSPVPIVLQIIAKGLELYDAYNTVGIFRIAPGATEHGVVRSFLEKGVLPRCNDVHAIADVAKQWLRELPSRLFDILSVSDIAAASVTPSEALALIGTMPDPWRSTTRFLLDICAKVVAKAEVNMMTPSSLAIVLSPNMASDDKLAPEQAMVLARTVKVFLENAIIAVCGANRESNCDPNHRPEVDVTPIVKPADEPHVVFPAPPKRDDDALVDDDHAAVVEERCDDHAALVEERCDDHAALVEERCDADEVTASPQKRIFIG</sequence>
<dbReference type="InterPro" id="IPR000198">
    <property type="entry name" value="RhoGAP_dom"/>
</dbReference>
<name>A0A0G4J8K2_PLABS</name>
<dbReference type="PANTHER" id="PTHR23177">
    <property type="entry name" value="MKIAA1688 PROTEIN"/>
    <property type="match status" value="1"/>
</dbReference>
<dbReference type="EMBL" id="CDSF01000155">
    <property type="protein sequence ID" value="CEP03659.1"/>
    <property type="molecule type" value="Genomic_DNA"/>
</dbReference>
<dbReference type="SUPFAM" id="SSF48350">
    <property type="entry name" value="GTPase activation domain, GAP"/>
    <property type="match status" value="1"/>
</dbReference>
<accession>A0A0G4J8K2</accession>
<dbReference type="Gene3D" id="1.10.555.10">
    <property type="entry name" value="Rho GTPase activation protein"/>
    <property type="match status" value="1"/>
</dbReference>
<dbReference type="CDD" id="cd00159">
    <property type="entry name" value="RhoGAP"/>
    <property type="match status" value="1"/>
</dbReference>
<keyword evidence="5" id="KW-1185">Reference proteome</keyword>
<dbReference type="GO" id="GO:0007165">
    <property type="term" value="P:signal transduction"/>
    <property type="evidence" value="ECO:0007669"/>
    <property type="project" value="InterPro"/>
</dbReference>
<dbReference type="SMART" id="SM00324">
    <property type="entry name" value="RhoGAP"/>
    <property type="match status" value="1"/>
</dbReference>
<reference evidence="4 6" key="2">
    <citation type="submission" date="2018-03" db="EMBL/GenBank/DDBJ databases">
        <authorList>
            <person name="Fogelqvist J."/>
        </authorList>
    </citation>
    <scope>NUCLEOTIDE SEQUENCE [LARGE SCALE GENOMIC DNA]</scope>
</reference>
<dbReference type="InterPro" id="IPR044785">
    <property type="entry name" value="RopGAP1-5"/>
</dbReference>
<dbReference type="OrthoDB" id="79452at2759"/>
<organism evidence="3 5">
    <name type="scientific">Plasmodiophora brassicae</name>
    <name type="common">Clubroot disease agent</name>
    <dbReference type="NCBI Taxonomy" id="37360"/>
    <lineage>
        <taxon>Eukaryota</taxon>
        <taxon>Sar</taxon>
        <taxon>Rhizaria</taxon>
        <taxon>Endomyxa</taxon>
        <taxon>Phytomyxea</taxon>
        <taxon>Plasmodiophorida</taxon>
        <taxon>Plasmodiophoridae</taxon>
        <taxon>Plasmodiophora</taxon>
    </lineage>
</organism>
<evidence type="ECO:0000259" key="2">
    <source>
        <dbReference type="PROSITE" id="PS50238"/>
    </source>
</evidence>
<dbReference type="GO" id="GO:0005096">
    <property type="term" value="F:GTPase activator activity"/>
    <property type="evidence" value="ECO:0007669"/>
    <property type="project" value="UniProtKB-KW"/>
</dbReference>
<dbReference type="PANTHER" id="PTHR23177:SF35">
    <property type="entry name" value="RHO GTPASE-ACTIVATING PROTEIN GACA"/>
    <property type="match status" value="1"/>
</dbReference>
<keyword evidence="4" id="KW-0496">Mitochondrion</keyword>
<dbReference type="AlphaFoldDB" id="A0A0G4J8K2"/>
<dbReference type="Pfam" id="PF00620">
    <property type="entry name" value="RhoGAP"/>
    <property type="match status" value="1"/>
</dbReference>
<evidence type="ECO:0000313" key="3">
    <source>
        <dbReference type="EMBL" id="CEP03659.1"/>
    </source>
</evidence>
<dbReference type="Gene3D" id="3.80.10.10">
    <property type="entry name" value="Ribonuclease Inhibitor"/>
    <property type="match status" value="1"/>
</dbReference>
<feature type="domain" description="Rho-GAP" evidence="2">
    <location>
        <begin position="772"/>
        <end position="952"/>
    </location>
</feature>
<dbReference type="SUPFAM" id="SSF52047">
    <property type="entry name" value="RNI-like"/>
    <property type="match status" value="2"/>
</dbReference>
<dbReference type="InterPro" id="IPR008936">
    <property type="entry name" value="Rho_GTPase_activation_prot"/>
</dbReference>
<dbReference type="STRING" id="37360.A0A0G4J8K2"/>
<gene>
    <name evidence="3" type="ORF">PBRA_003266</name>
    <name evidence="4" type="ORF">PLBR_LOCUS6842</name>
</gene>
<evidence type="ECO:0000313" key="4">
    <source>
        <dbReference type="EMBL" id="SPQ99627.1"/>
    </source>
</evidence>